<evidence type="ECO:0000256" key="1">
    <source>
        <dbReference type="ARBA" id="ARBA00023015"/>
    </source>
</evidence>
<evidence type="ECO:0000313" key="5">
    <source>
        <dbReference type="EMBL" id="RGU89423.1"/>
    </source>
</evidence>
<sequence length="143" mass="16699">MFTIEEFLRISNQMRDYYTKKIKDSFQEFNFSPNEISILIILKNNSTITTSTELKVVLGVSKTLISRSVDSLEKKGLIRICIDGKDTRIHHLRLTDRCQPVLKIIDEEIGKINRTLFYDVSVEEMKSLKQTMNKLQKRVEEGK</sequence>
<dbReference type="PANTHER" id="PTHR42756">
    <property type="entry name" value="TRANSCRIPTIONAL REGULATOR, MARR"/>
    <property type="match status" value="1"/>
</dbReference>
<name>A0A395W8G7_9FIRM</name>
<dbReference type="RefSeq" id="WP_118325826.1">
    <property type="nucleotide sequence ID" value="NZ_QRYH01000027.1"/>
</dbReference>
<dbReference type="InterPro" id="IPR000835">
    <property type="entry name" value="HTH_MarR-typ"/>
</dbReference>
<proteinExistence type="predicted"/>
<reference evidence="5 6" key="1">
    <citation type="submission" date="2018-08" db="EMBL/GenBank/DDBJ databases">
        <title>A genome reference for cultivated species of the human gut microbiota.</title>
        <authorList>
            <person name="Zou Y."/>
            <person name="Xue W."/>
            <person name="Luo G."/>
        </authorList>
    </citation>
    <scope>NUCLEOTIDE SEQUENCE [LARGE SCALE GENOMIC DNA]</scope>
    <source>
        <strain evidence="5 6">AF15-20</strain>
    </source>
</reference>
<feature type="domain" description="HTH marR-type" evidence="4">
    <location>
        <begin position="1"/>
        <end position="137"/>
    </location>
</feature>
<protein>
    <submittedName>
        <fullName evidence="5">MarR family transcriptional regulator</fullName>
    </submittedName>
</protein>
<dbReference type="Proteomes" id="UP000265489">
    <property type="component" value="Unassembled WGS sequence"/>
</dbReference>
<keyword evidence="2" id="KW-0238">DNA-binding</keyword>
<dbReference type="PANTHER" id="PTHR42756:SF1">
    <property type="entry name" value="TRANSCRIPTIONAL REPRESSOR OF EMRAB OPERON"/>
    <property type="match status" value="1"/>
</dbReference>
<dbReference type="GO" id="GO:0003700">
    <property type="term" value="F:DNA-binding transcription factor activity"/>
    <property type="evidence" value="ECO:0007669"/>
    <property type="project" value="InterPro"/>
</dbReference>
<dbReference type="AlphaFoldDB" id="A0A395W8G7"/>
<evidence type="ECO:0000256" key="2">
    <source>
        <dbReference type="ARBA" id="ARBA00023125"/>
    </source>
</evidence>
<dbReference type="GO" id="GO:0003677">
    <property type="term" value="F:DNA binding"/>
    <property type="evidence" value="ECO:0007669"/>
    <property type="project" value="UniProtKB-KW"/>
</dbReference>
<dbReference type="SMART" id="SM00347">
    <property type="entry name" value="HTH_MARR"/>
    <property type="match status" value="1"/>
</dbReference>
<dbReference type="PROSITE" id="PS50995">
    <property type="entry name" value="HTH_MARR_2"/>
    <property type="match status" value="1"/>
</dbReference>
<organism evidence="5 6">
    <name type="scientific">Holdemanella biformis</name>
    <dbReference type="NCBI Taxonomy" id="1735"/>
    <lineage>
        <taxon>Bacteria</taxon>
        <taxon>Bacillati</taxon>
        <taxon>Bacillota</taxon>
        <taxon>Erysipelotrichia</taxon>
        <taxon>Erysipelotrichales</taxon>
        <taxon>Erysipelotrichaceae</taxon>
        <taxon>Holdemanella</taxon>
    </lineage>
</organism>
<dbReference type="SUPFAM" id="SSF46785">
    <property type="entry name" value="Winged helix' DNA-binding domain"/>
    <property type="match status" value="1"/>
</dbReference>
<comment type="caution">
    <text evidence="5">The sequence shown here is derived from an EMBL/GenBank/DDBJ whole genome shotgun (WGS) entry which is preliminary data.</text>
</comment>
<accession>A0A395W8G7</accession>
<evidence type="ECO:0000259" key="4">
    <source>
        <dbReference type="PROSITE" id="PS50995"/>
    </source>
</evidence>
<dbReference type="InterPro" id="IPR036390">
    <property type="entry name" value="WH_DNA-bd_sf"/>
</dbReference>
<dbReference type="Gene3D" id="1.10.10.10">
    <property type="entry name" value="Winged helix-like DNA-binding domain superfamily/Winged helix DNA-binding domain"/>
    <property type="match status" value="1"/>
</dbReference>
<dbReference type="Pfam" id="PF12802">
    <property type="entry name" value="MarR_2"/>
    <property type="match status" value="1"/>
</dbReference>
<dbReference type="GeneID" id="66580437"/>
<dbReference type="InterPro" id="IPR036388">
    <property type="entry name" value="WH-like_DNA-bd_sf"/>
</dbReference>
<evidence type="ECO:0000313" key="6">
    <source>
        <dbReference type="Proteomes" id="UP000265489"/>
    </source>
</evidence>
<gene>
    <name evidence="5" type="ORF">DWW32_11280</name>
</gene>
<evidence type="ECO:0000256" key="3">
    <source>
        <dbReference type="ARBA" id="ARBA00023163"/>
    </source>
</evidence>
<keyword evidence="1" id="KW-0805">Transcription regulation</keyword>
<dbReference type="EMBL" id="QRYQ01000029">
    <property type="protein sequence ID" value="RGU89423.1"/>
    <property type="molecule type" value="Genomic_DNA"/>
</dbReference>
<keyword evidence="3" id="KW-0804">Transcription</keyword>
<dbReference type="PRINTS" id="PR00598">
    <property type="entry name" value="HTHMARR"/>
</dbReference>